<dbReference type="AlphaFoldDB" id="A0A3Q7IAB4"/>
<proteinExistence type="predicted"/>
<sequence length="42" mass="4989">MAFIQYIFSNIIASSKVERALLIILHNCHYKSFNIIYYVLHT</sequence>
<reference evidence="1" key="2">
    <citation type="submission" date="2019-01" db="UniProtKB">
        <authorList>
            <consortium name="EnsemblPlants"/>
        </authorList>
    </citation>
    <scope>IDENTIFICATION</scope>
    <source>
        <strain evidence="1">cv. Heinz 1706</strain>
    </source>
</reference>
<dbReference type="EnsemblPlants" id="Solyc09g097800.2.1">
    <property type="protein sequence ID" value="Solyc09g097800.2.1.1"/>
    <property type="gene ID" value="Solyc09g097800.2"/>
</dbReference>
<organism evidence="1">
    <name type="scientific">Solanum lycopersicum</name>
    <name type="common">Tomato</name>
    <name type="synonym">Lycopersicon esculentum</name>
    <dbReference type="NCBI Taxonomy" id="4081"/>
    <lineage>
        <taxon>Eukaryota</taxon>
        <taxon>Viridiplantae</taxon>
        <taxon>Streptophyta</taxon>
        <taxon>Embryophyta</taxon>
        <taxon>Tracheophyta</taxon>
        <taxon>Spermatophyta</taxon>
        <taxon>Magnoliopsida</taxon>
        <taxon>eudicotyledons</taxon>
        <taxon>Gunneridae</taxon>
        <taxon>Pentapetalae</taxon>
        <taxon>asterids</taxon>
        <taxon>lamiids</taxon>
        <taxon>Solanales</taxon>
        <taxon>Solanaceae</taxon>
        <taxon>Solanoideae</taxon>
        <taxon>Solaneae</taxon>
        <taxon>Solanum</taxon>
        <taxon>Solanum subgen. Lycopersicon</taxon>
    </lineage>
</organism>
<name>A0A3Q7IAB4_SOLLC</name>
<reference evidence="1" key="1">
    <citation type="journal article" date="2012" name="Nature">
        <title>The tomato genome sequence provides insights into fleshy fruit evolution.</title>
        <authorList>
            <consortium name="Tomato Genome Consortium"/>
        </authorList>
    </citation>
    <scope>NUCLEOTIDE SEQUENCE [LARGE SCALE GENOMIC DNA]</scope>
    <source>
        <strain evidence="1">cv. Heinz 1706</strain>
    </source>
</reference>
<protein>
    <submittedName>
        <fullName evidence="1">Uncharacterized protein</fullName>
    </submittedName>
</protein>
<dbReference type="Proteomes" id="UP000004994">
    <property type="component" value="Chromosome 9"/>
</dbReference>
<dbReference type="InParanoid" id="A0A3Q7IAB4"/>
<evidence type="ECO:0000313" key="1">
    <source>
        <dbReference type="EnsemblPlants" id="Solyc09g097800.2.1.1"/>
    </source>
</evidence>
<accession>A0A3Q7IAB4</accession>
<dbReference type="Gramene" id="Solyc09g097800.2.1">
    <property type="protein sequence ID" value="Solyc09g097800.2.1.1"/>
    <property type="gene ID" value="Solyc09g097800.2"/>
</dbReference>
<keyword evidence="2" id="KW-1185">Reference proteome</keyword>
<evidence type="ECO:0000313" key="2">
    <source>
        <dbReference type="Proteomes" id="UP000004994"/>
    </source>
</evidence>